<name>A0A1W1X0K3_9CLOT</name>
<reference evidence="1 2" key="1">
    <citation type="submission" date="2017-04" db="EMBL/GenBank/DDBJ databases">
        <authorList>
            <person name="Afonso C.L."/>
            <person name="Miller P.J."/>
            <person name="Scott M.A."/>
            <person name="Spackman E."/>
            <person name="Goraichik I."/>
            <person name="Dimitrov K.M."/>
            <person name="Suarez D.L."/>
            <person name="Swayne D.E."/>
        </authorList>
    </citation>
    <scope>NUCLEOTIDE SEQUENCE [LARGE SCALE GENOMIC DNA]</scope>
    <source>
        <strain evidence="1 2">DSM 12555</strain>
    </source>
</reference>
<keyword evidence="2" id="KW-1185">Reference proteome</keyword>
<dbReference type="RefSeq" id="WP_084113542.1">
    <property type="nucleotide sequence ID" value="NZ_FWXH01000002.1"/>
</dbReference>
<proteinExistence type="predicted"/>
<gene>
    <name evidence="1" type="ORF">SAMN02745134_00351</name>
</gene>
<accession>A0A1W1X0K3</accession>
<dbReference type="EMBL" id="FWXH01000002">
    <property type="protein sequence ID" value="SMC17489.1"/>
    <property type="molecule type" value="Genomic_DNA"/>
</dbReference>
<dbReference type="STRING" id="1121291.SAMN02745134_00351"/>
<evidence type="ECO:0000313" key="1">
    <source>
        <dbReference type="EMBL" id="SMC17489.1"/>
    </source>
</evidence>
<dbReference type="Proteomes" id="UP000192468">
    <property type="component" value="Unassembled WGS sequence"/>
</dbReference>
<sequence>MTKIYVCTEESILLDLIYEGLEVDEAELKLHSIVDELNDFSKAYNVGETHIMGELAAELLKEKYGVICNEEKLI</sequence>
<protein>
    <submittedName>
        <fullName evidence="1">Uncharacterized protein</fullName>
    </submittedName>
</protein>
<organism evidence="1 2">
    <name type="scientific">Clostridium acidisoli DSM 12555</name>
    <dbReference type="NCBI Taxonomy" id="1121291"/>
    <lineage>
        <taxon>Bacteria</taxon>
        <taxon>Bacillati</taxon>
        <taxon>Bacillota</taxon>
        <taxon>Clostridia</taxon>
        <taxon>Eubacteriales</taxon>
        <taxon>Clostridiaceae</taxon>
        <taxon>Clostridium</taxon>
    </lineage>
</organism>
<evidence type="ECO:0000313" key="2">
    <source>
        <dbReference type="Proteomes" id="UP000192468"/>
    </source>
</evidence>
<dbReference type="AlphaFoldDB" id="A0A1W1X0K3"/>